<feature type="non-terminal residue" evidence="1">
    <location>
        <position position="282"/>
    </location>
</feature>
<dbReference type="EMBL" id="MU003495">
    <property type="protein sequence ID" value="KAF2475758.1"/>
    <property type="molecule type" value="Genomic_DNA"/>
</dbReference>
<proteinExistence type="predicted"/>
<protein>
    <submittedName>
        <fullName evidence="1">Uncharacterized protein</fullName>
    </submittedName>
</protein>
<name>A0ACB6R8W2_9PLEO</name>
<evidence type="ECO:0000313" key="1">
    <source>
        <dbReference type="EMBL" id="KAF2475758.1"/>
    </source>
</evidence>
<comment type="caution">
    <text evidence="1">The sequence shown here is derived from an EMBL/GenBank/DDBJ whole genome shotgun (WGS) entry which is preliminary data.</text>
</comment>
<accession>A0ACB6R8W2</accession>
<gene>
    <name evidence="1" type="ORF">BDR25DRAFT_253286</name>
</gene>
<organism evidence="1 2">
    <name type="scientific">Lindgomyces ingoldianus</name>
    <dbReference type="NCBI Taxonomy" id="673940"/>
    <lineage>
        <taxon>Eukaryota</taxon>
        <taxon>Fungi</taxon>
        <taxon>Dikarya</taxon>
        <taxon>Ascomycota</taxon>
        <taxon>Pezizomycotina</taxon>
        <taxon>Dothideomycetes</taxon>
        <taxon>Pleosporomycetidae</taxon>
        <taxon>Pleosporales</taxon>
        <taxon>Lindgomycetaceae</taxon>
        <taxon>Lindgomyces</taxon>
    </lineage>
</organism>
<dbReference type="Proteomes" id="UP000799755">
    <property type="component" value="Unassembled WGS sequence"/>
</dbReference>
<evidence type="ECO:0000313" key="2">
    <source>
        <dbReference type="Proteomes" id="UP000799755"/>
    </source>
</evidence>
<reference evidence="1" key="1">
    <citation type="journal article" date="2020" name="Stud. Mycol.">
        <title>101 Dothideomycetes genomes: a test case for predicting lifestyles and emergence of pathogens.</title>
        <authorList>
            <person name="Haridas S."/>
            <person name="Albert R."/>
            <person name="Binder M."/>
            <person name="Bloem J."/>
            <person name="Labutti K."/>
            <person name="Salamov A."/>
            <person name="Andreopoulos B."/>
            <person name="Baker S."/>
            <person name="Barry K."/>
            <person name="Bills G."/>
            <person name="Bluhm B."/>
            <person name="Cannon C."/>
            <person name="Castanera R."/>
            <person name="Culley D."/>
            <person name="Daum C."/>
            <person name="Ezra D."/>
            <person name="Gonzalez J."/>
            <person name="Henrissat B."/>
            <person name="Kuo A."/>
            <person name="Liang C."/>
            <person name="Lipzen A."/>
            <person name="Lutzoni F."/>
            <person name="Magnuson J."/>
            <person name="Mondo S."/>
            <person name="Nolan M."/>
            <person name="Ohm R."/>
            <person name="Pangilinan J."/>
            <person name="Park H.-J."/>
            <person name="Ramirez L."/>
            <person name="Alfaro M."/>
            <person name="Sun H."/>
            <person name="Tritt A."/>
            <person name="Yoshinaga Y."/>
            <person name="Zwiers L.-H."/>
            <person name="Turgeon B."/>
            <person name="Goodwin S."/>
            <person name="Spatafora J."/>
            <person name="Crous P."/>
            <person name="Grigoriev I."/>
        </authorList>
    </citation>
    <scope>NUCLEOTIDE SEQUENCE</scope>
    <source>
        <strain evidence="1">ATCC 200398</strain>
    </source>
</reference>
<keyword evidence="2" id="KW-1185">Reference proteome</keyword>
<sequence length="282" mass="32198">MTSFLGIVQLHFRMKGAHFFSFGFDDSYISKSLEGVKYRNLPPRFHQPIASGNVSEVYTAALGPLQESWVIAYRDSQDTNRYGCGNEVPSELRHLLQQSTPTPHLRVFMGPLLPANLQFPSSLNSFNHNSCFVSYMAWDSDFVRWRYIPDGLERALQSWLTPAGWKYGPPRTITWGPLNAHFAMSEYGEVDYQVGWSERCLSVPWPSLKETIEEWNAEVGFQWSDLAYISLSPTTNDEFIVIRNDGTWAGAVDDSNEEALESFVLNFFSRARRKGRSRSKPS</sequence>